<dbReference type="InterPro" id="IPR014720">
    <property type="entry name" value="dsRBD_dom"/>
</dbReference>
<feature type="domain" description="RNase III" evidence="12">
    <location>
        <begin position="13"/>
        <end position="143"/>
    </location>
</feature>
<dbReference type="SMART" id="SM00358">
    <property type="entry name" value="DSRM"/>
    <property type="match status" value="1"/>
</dbReference>
<dbReference type="GO" id="GO:0006364">
    <property type="term" value="P:rRNA processing"/>
    <property type="evidence" value="ECO:0007669"/>
    <property type="project" value="UniProtKB-UniRule"/>
</dbReference>
<dbReference type="Gene3D" id="1.10.1520.10">
    <property type="entry name" value="Ribonuclease III domain"/>
    <property type="match status" value="1"/>
</dbReference>
<dbReference type="InterPro" id="IPR000999">
    <property type="entry name" value="RNase_III_dom"/>
</dbReference>
<protein>
    <recommendedName>
        <fullName evidence="9">Ribonuclease 3</fullName>
        <ecNumber evidence="9">3.1.26.3</ecNumber>
    </recommendedName>
    <alternativeName>
        <fullName evidence="9">Ribonuclease III</fullName>
        <shortName evidence="9">RNase III</shortName>
    </alternativeName>
</protein>
<evidence type="ECO:0000256" key="7">
    <source>
        <dbReference type="ARBA" id="ARBA00022801"/>
    </source>
</evidence>
<evidence type="ECO:0000256" key="8">
    <source>
        <dbReference type="ARBA" id="ARBA00022884"/>
    </source>
</evidence>
<dbReference type="CDD" id="cd00593">
    <property type="entry name" value="RIBOc"/>
    <property type="match status" value="1"/>
</dbReference>
<keyword evidence="4 9" id="KW-0507">mRNA processing</keyword>
<dbReference type="SMART" id="SM00535">
    <property type="entry name" value="RIBOc"/>
    <property type="match status" value="1"/>
</dbReference>
<feature type="compositionally biased region" description="Basic and acidic residues" evidence="10">
    <location>
        <begin position="352"/>
        <end position="366"/>
    </location>
</feature>
<dbReference type="PROSITE" id="PS00517">
    <property type="entry name" value="RNASE_3_1"/>
    <property type="match status" value="1"/>
</dbReference>
<dbReference type="GO" id="GO:0005737">
    <property type="term" value="C:cytoplasm"/>
    <property type="evidence" value="ECO:0007669"/>
    <property type="project" value="UniProtKB-SubCell"/>
</dbReference>
<dbReference type="Gene3D" id="3.30.160.20">
    <property type="match status" value="1"/>
</dbReference>
<evidence type="ECO:0000313" key="13">
    <source>
        <dbReference type="EMBL" id="EES53336.1"/>
    </source>
</evidence>
<feature type="binding site" evidence="9">
    <location>
        <position position="56"/>
    </location>
    <ligand>
        <name>Mg(2+)</name>
        <dbReference type="ChEBI" id="CHEBI:18420"/>
    </ligand>
</feature>
<keyword evidence="3 9" id="KW-0698">rRNA processing</keyword>
<feature type="region of interest" description="Disordered" evidence="10">
    <location>
        <begin position="170"/>
        <end position="208"/>
    </location>
</feature>
<feature type="active site" evidence="9">
    <location>
        <position position="132"/>
    </location>
</feature>
<name>C6HVN9_9BACT</name>
<organism evidence="13 14">
    <name type="scientific">Leptospirillum ferrodiazotrophum</name>
    <dbReference type="NCBI Taxonomy" id="412449"/>
    <lineage>
        <taxon>Bacteria</taxon>
        <taxon>Pseudomonadati</taxon>
        <taxon>Nitrospirota</taxon>
        <taxon>Nitrospiria</taxon>
        <taxon>Nitrospirales</taxon>
        <taxon>Nitrospiraceae</taxon>
        <taxon>Leptospirillum</taxon>
    </lineage>
</organism>
<evidence type="ECO:0000256" key="3">
    <source>
        <dbReference type="ARBA" id="ARBA00022552"/>
    </source>
</evidence>
<evidence type="ECO:0000256" key="4">
    <source>
        <dbReference type="ARBA" id="ARBA00022664"/>
    </source>
</evidence>
<evidence type="ECO:0000313" key="14">
    <source>
        <dbReference type="Proteomes" id="UP000009374"/>
    </source>
</evidence>
<dbReference type="GO" id="GO:0046872">
    <property type="term" value="F:metal ion binding"/>
    <property type="evidence" value="ECO:0007669"/>
    <property type="project" value="UniProtKB-KW"/>
</dbReference>
<keyword evidence="9" id="KW-0699">rRNA-binding</keyword>
<feature type="binding site" evidence="9">
    <location>
        <position position="129"/>
    </location>
    <ligand>
        <name>Mg(2+)</name>
        <dbReference type="ChEBI" id="CHEBI:18420"/>
    </ligand>
</feature>
<evidence type="ECO:0000259" key="12">
    <source>
        <dbReference type="PROSITE" id="PS50142"/>
    </source>
</evidence>
<keyword evidence="7 9" id="KW-0378">Hydrolase</keyword>
<keyword evidence="9" id="KW-0963">Cytoplasm</keyword>
<evidence type="ECO:0000256" key="5">
    <source>
        <dbReference type="ARBA" id="ARBA00022722"/>
    </source>
</evidence>
<dbReference type="Pfam" id="PF14622">
    <property type="entry name" value="Ribonucleas_3_3"/>
    <property type="match status" value="1"/>
</dbReference>
<keyword evidence="14" id="KW-1185">Reference proteome</keyword>
<evidence type="ECO:0000256" key="2">
    <source>
        <dbReference type="ARBA" id="ARBA00010183"/>
    </source>
</evidence>
<keyword evidence="5 9" id="KW-0540">Nuclease</keyword>
<comment type="subcellular location">
    <subcellularLocation>
        <location evidence="9">Cytoplasm</location>
    </subcellularLocation>
</comment>
<keyword evidence="8 9" id="KW-0694">RNA-binding</keyword>
<dbReference type="SUPFAM" id="SSF69065">
    <property type="entry name" value="RNase III domain-like"/>
    <property type="match status" value="1"/>
</dbReference>
<dbReference type="GO" id="GO:0019843">
    <property type="term" value="F:rRNA binding"/>
    <property type="evidence" value="ECO:0007669"/>
    <property type="project" value="UniProtKB-KW"/>
</dbReference>
<feature type="binding site" evidence="9">
    <location>
        <position position="132"/>
    </location>
    <ligand>
        <name>Mg(2+)</name>
        <dbReference type="ChEBI" id="CHEBI:18420"/>
    </ligand>
</feature>
<evidence type="ECO:0000256" key="1">
    <source>
        <dbReference type="ARBA" id="ARBA00000109"/>
    </source>
</evidence>
<dbReference type="InterPro" id="IPR036389">
    <property type="entry name" value="RNase_III_sf"/>
</dbReference>
<evidence type="ECO:0000256" key="6">
    <source>
        <dbReference type="ARBA" id="ARBA00022759"/>
    </source>
</evidence>
<comment type="similarity">
    <text evidence="2">Belongs to the ribonuclease III family.</text>
</comment>
<dbReference type="GO" id="GO:0008033">
    <property type="term" value="P:tRNA processing"/>
    <property type="evidence" value="ECO:0007669"/>
    <property type="project" value="UniProtKB-KW"/>
</dbReference>
<dbReference type="GO" id="GO:0003725">
    <property type="term" value="F:double-stranded RNA binding"/>
    <property type="evidence" value="ECO:0007669"/>
    <property type="project" value="TreeGrafter"/>
</dbReference>
<dbReference type="InterPro" id="IPR011907">
    <property type="entry name" value="RNase_III"/>
</dbReference>
<comment type="function">
    <text evidence="9">Digests double-stranded RNA. Involved in the processing of primary rRNA transcript to yield the immediate precursors to the large and small rRNAs (23S and 16S). Processes some mRNAs, and tRNAs when they are encoded in the rRNA operon. Processes pre-crRNA and tracrRNA of type II CRISPR loci if present in the organism.</text>
</comment>
<dbReference type="PROSITE" id="PS50142">
    <property type="entry name" value="RNASE_3_2"/>
    <property type="match status" value="1"/>
</dbReference>
<dbReference type="GO" id="GO:0010468">
    <property type="term" value="P:regulation of gene expression"/>
    <property type="evidence" value="ECO:0007669"/>
    <property type="project" value="TreeGrafter"/>
</dbReference>
<accession>C6HVN9</accession>
<proteinExistence type="inferred from homology"/>
<dbReference type="PANTHER" id="PTHR11207">
    <property type="entry name" value="RIBONUCLEASE III"/>
    <property type="match status" value="1"/>
</dbReference>
<feature type="region of interest" description="Disordered" evidence="10">
    <location>
        <begin position="280"/>
        <end position="366"/>
    </location>
</feature>
<keyword evidence="6 9" id="KW-0255">Endonuclease</keyword>
<dbReference type="HAMAP" id="MF_00104">
    <property type="entry name" value="RNase_III"/>
    <property type="match status" value="1"/>
</dbReference>
<keyword evidence="9" id="KW-0460">Magnesium</keyword>
<dbReference type="Proteomes" id="UP000009374">
    <property type="component" value="Unassembled WGS sequence"/>
</dbReference>
<dbReference type="EC" id="3.1.26.3" evidence="9"/>
<sequence length="366" mass="40514">MGDVRQGNTPKPAETLIRMLGLPFKDSFRIEEALTHRSASHERGRKKPIPNYERLEFLGDRVVGLIVSEYLLNMWPQATEGEVGQVFSTIVSTQTLASIARRMDLGSYMILGKGSNSSGERENASLLADTFEALTAAIYCEYGLETTRQILIPWFAQPLQEILRAIESAPPREPRRATVPEPAPSPVVTVTAPRSATPSPRERPKHPPNYKLLIQKWAQQNFGLLPEVVLIEESGPSHQKRFVMGLNLGGILLGEGSDRTKRGALFSAMERIWENIGQGYMPDLPRLAPARQESKSSDLRAPEDSPLELSPASPEEELSPKASPDEEEASHGISYSEPSSAFTETPIPVPETHSEEGKHEEWSGHH</sequence>
<feature type="domain" description="DRBM" evidence="11">
    <location>
        <begin position="209"/>
        <end position="278"/>
    </location>
</feature>
<evidence type="ECO:0000259" key="11">
    <source>
        <dbReference type="PROSITE" id="PS50137"/>
    </source>
</evidence>
<comment type="catalytic activity">
    <reaction evidence="1 9">
        <text>Endonucleolytic cleavage to 5'-phosphomonoester.</text>
        <dbReference type="EC" id="3.1.26.3"/>
    </reaction>
</comment>
<gene>
    <name evidence="9" type="primary">rnc</name>
    <name evidence="13" type="ORF">UBAL3_79520057</name>
</gene>
<dbReference type="PANTHER" id="PTHR11207:SF0">
    <property type="entry name" value="RIBONUCLEASE 3"/>
    <property type="match status" value="1"/>
</dbReference>
<dbReference type="FunFam" id="1.10.1520.10:FF:000001">
    <property type="entry name" value="Ribonuclease 3"/>
    <property type="match status" value="1"/>
</dbReference>
<dbReference type="AlphaFoldDB" id="C6HVN9"/>
<dbReference type="GO" id="GO:0004525">
    <property type="term" value="F:ribonuclease III activity"/>
    <property type="evidence" value="ECO:0007669"/>
    <property type="project" value="UniProtKB-UniRule"/>
</dbReference>
<feature type="compositionally biased region" description="Basic and acidic residues" evidence="10">
    <location>
        <begin position="292"/>
        <end position="303"/>
    </location>
</feature>
<comment type="cofactor">
    <cofactor evidence="9">
        <name>Mg(2+)</name>
        <dbReference type="ChEBI" id="CHEBI:18420"/>
    </cofactor>
</comment>
<evidence type="ECO:0000256" key="10">
    <source>
        <dbReference type="SAM" id="MobiDB-lite"/>
    </source>
</evidence>
<dbReference type="PROSITE" id="PS50137">
    <property type="entry name" value="DS_RBD"/>
    <property type="match status" value="1"/>
</dbReference>
<feature type="active site" evidence="9">
    <location>
        <position position="60"/>
    </location>
</feature>
<dbReference type="EMBL" id="GG693865">
    <property type="protein sequence ID" value="EES53336.1"/>
    <property type="molecule type" value="Genomic_DNA"/>
</dbReference>
<keyword evidence="9" id="KW-0479">Metal-binding</keyword>
<dbReference type="SUPFAM" id="SSF54768">
    <property type="entry name" value="dsRNA-binding domain-like"/>
    <property type="match status" value="1"/>
</dbReference>
<dbReference type="Pfam" id="PF00035">
    <property type="entry name" value="dsrm"/>
    <property type="match status" value="1"/>
</dbReference>
<keyword evidence="9" id="KW-0819">tRNA processing</keyword>
<dbReference type="GO" id="GO:0006397">
    <property type="term" value="P:mRNA processing"/>
    <property type="evidence" value="ECO:0007669"/>
    <property type="project" value="UniProtKB-UniRule"/>
</dbReference>
<reference evidence="13 14" key="1">
    <citation type="journal article" date="2009" name="Appl. Environ. Microbiol.">
        <title>Community genomic and proteomic analyses of chemoautotrophic iron-oxidizing "Leptospirillum rubarum" (Group II) and "Leptospirillum ferrodiazotrophum" (Group III) bacteria in acid mine drainage biofilms.</title>
        <authorList>
            <person name="Goltsman D.S."/>
            <person name="Denef V.J."/>
            <person name="Singer S.W."/>
            <person name="VerBerkmoes N.C."/>
            <person name="Lefsrud M."/>
            <person name="Mueller R.S."/>
            <person name="Dick G.J."/>
            <person name="Sun C.L."/>
            <person name="Wheeler K.E."/>
            <person name="Zemla A."/>
            <person name="Baker B.J."/>
            <person name="Hauser L."/>
            <person name="Land M."/>
            <person name="Shah M.B."/>
            <person name="Thelen M.P."/>
            <person name="Hettich R.L."/>
            <person name="Banfield J.F."/>
        </authorList>
    </citation>
    <scope>NUCLEOTIDE SEQUENCE [LARGE SCALE GENOMIC DNA]</scope>
</reference>
<comment type="subunit">
    <text evidence="9">Homodimer.</text>
</comment>
<evidence type="ECO:0000256" key="9">
    <source>
        <dbReference type="HAMAP-Rule" id="MF_00104"/>
    </source>
</evidence>